<evidence type="ECO:0000313" key="2">
    <source>
        <dbReference type="EnsemblMetazoa" id="CJA34826.1"/>
    </source>
</evidence>
<reference evidence="2" key="2">
    <citation type="submission" date="2022-06" db="UniProtKB">
        <authorList>
            <consortium name="EnsemblMetazoa"/>
        </authorList>
    </citation>
    <scope>IDENTIFICATION</scope>
    <source>
        <strain evidence="2">DF5081</strain>
    </source>
</reference>
<proteinExistence type="predicted"/>
<sequence length="100" mass="11510">MVQQCKTVIFGCPQMPKDKYMETGSRYHSQLLREKRDCQRKNPQKKFSTSLVELTATPTPNQLLRDFNNGTAEADSEDKHVVRHRPAKWDADGPVRPLDP</sequence>
<dbReference type="AlphaFoldDB" id="A0A8R1INE5"/>
<evidence type="ECO:0000313" key="3">
    <source>
        <dbReference type="Proteomes" id="UP000005237"/>
    </source>
</evidence>
<keyword evidence="3" id="KW-1185">Reference proteome</keyword>
<protein>
    <submittedName>
        <fullName evidence="2">Uncharacterized protein</fullName>
    </submittedName>
</protein>
<dbReference type="EnsemblMetazoa" id="CJA34826.1">
    <property type="protein sequence ID" value="CJA34826.1"/>
    <property type="gene ID" value="WBGene00210673"/>
</dbReference>
<name>A0A8R1INE5_CAEJA</name>
<feature type="compositionally biased region" description="Basic and acidic residues" evidence="1">
    <location>
        <begin position="87"/>
        <end position="100"/>
    </location>
</feature>
<organism evidence="2 3">
    <name type="scientific">Caenorhabditis japonica</name>
    <dbReference type="NCBI Taxonomy" id="281687"/>
    <lineage>
        <taxon>Eukaryota</taxon>
        <taxon>Metazoa</taxon>
        <taxon>Ecdysozoa</taxon>
        <taxon>Nematoda</taxon>
        <taxon>Chromadorea</taxon>
        <taxon>Rhabditida</taxon>
        <taxon>Rhabditina</taxon>
        <taxon>Rhabditomorpha</taxon>
        <taxon>Rhabditoidea</taxon>
        <taxon>Rhabditidae</taxon>
        <taxon>Peloderinae</taxon>
        <taxon>Caenorhabditis</taxon>
    </lineage>
</organism>
<accession>A0A8R1INE5</accession>
<evidence type="ECO:0000256" key="1">
    <source>
        <dbReference type="SAM" id="MobiDB-lite"/>
    </source>
</evidence>
<reference evidence="3" key="1">
    <citation type="submission" date="2010-08" db="EMBL/GenBank/DDBJ databases">
        <authorList>
            <consortium name="Caenorhabditis japonica Sequencing Consortium"/>
            <person name="Wilson R.K."/>
        </authorList>
    </citation>
    <scope>NUCLEOTIDE SEQUENCE [LARGE SCALE GENOMIC DNA]</scope>
    <source>
        <strain evidence="3">DF5081</strain>
    </source>
</reference>
<feature type="region of interest" description="Disordered" evidence="1">
    <location>
        <begin position="70"/>
        <end position="100"/>
    </location>
</feature>
<dbReference type="Proteomes" id="UP000005237">
    <property type="component" value="Unassembled WGS sequence"/>
</dbReference>